<evidence type="ECO:0000313" key="3">
    <source>
        <dbReference type="Proteomes" id="UP000007590"/>
    </source>
</evidence>
<feature type="domain" description="NAD-dependent epimerase/dehydratase" evidence="1">
    <location>
        <begin position="2"/>
        <end position="189"/>
    </location>
</feature>
<evidence type="ECO:0000313" key="2">
    <source>
        <dbReference type="EMBL" id="AFD09032.1"/>
    </source>
</evidence>
<organism evidence="2 3">
    <name type="scientific">Solitalea canadensis (strain ATCC 29591 / DSM 3403 / JCM 21819 / LMG 8368 / NBRC 15130 / NCIMB 12057 / USAM 9D)</name>
    <name type="common">Flexibacter canadensis</name>
    <dbReference type="NCBI Taxonomy" id="929556"/>
    <lineage>
        <taxon>Bacteria</taxon>
        <taxon>Pseudomonadati</taxon>
        <taxon>Bacteroidota</taxon>
        <taxon>Sphingobacteriia</taxon>
        <taxon>Sphingobacteriales</taxon>
        <taxon>Sphingobacteriaceae</taxon>
        <taxon>Solitalea</taxon>
    </lineage>
</organism>
<dbReference type="InterPro" id="IPR051783">
    <property type="entry name" value="NAD(P)-dependent_oxidoreduct"/>
</dbReference>
<dbReference type="eggNOG" id="COG0451">
    <property type="taxonomic scope" value="Bacteria"/>
</dbReference>
<sequence length="324" mass="35666">MILITGATGFLGSHLALDLINSGQKVRAIKRASAEIPENIKQLAIEWVDGDVLDYFSLEDALQGVSKVYHCAAKVALNPKYKAEMYKTNIEGTANVVNACLNMGVDKLVHVSSIAAIGFGKPGEIIHEDHKFEYAPTNSAYAVSKYESENEVWRGTAEGLNAIVVNPSIIIGMDNWAKGSGRLFGMIDKGSKIYAEGGCGYVDVRDVTATMIRLMESDIINQRFIINGGNLSFKELFSLIAKNLNKPAPSILVKKWHLSIGWRLAKFISLITGKEASLTKDTAVAAPVKQYYSNEKLLKSIDHHFIPLDESIRYICEKQKTLRG</sequence>
<dbReference type="STRING" id="929556.Solca_4042"/>
<dbReference type="SUPFAM" id="SSF51735">
    <property type="entry name" value="NAD(P)-binding Rossmann-fold domains"/>
    <property type="match status" value="1"/>
</dbReference>
<dbReference type="KEGG" id="scn:Solca_4042"/>
<dbReference type="AlphaFoldDB" id="H8KMP1"/>
<dbReference type="GO" id="GO:0005737">
    <property type="term" value="C:cytoplasm"/>
    <property type="evidence" value="ECO:0007669"/>
    <property type="project" value="TreeGrafter"/>
</dbReference>
<name>H8KMP1_SOLCM</name>
<dbReference type="OrthoDB" id="596910at2"/>
<dbReference type="Proteomes" id="UP000007590">
    <property type="component" value="Chromosome"/>
</dbReference>
<evidence type="ECO:0000259" key="1">
    <source>
        <dbReference type="Pfam" id="PF01370"/>
    </source>
</evidence>
<dbReference type="EMBL" id="CP003349">
    <property type="protein sequence ID" value="AFD09032.1"/>
    <property type="molecule type" value="Genomic_DNA"/>
</dbReference>
<dbReference type="InterPro" id="IPR001509">
    <property type="entry name" value="Epimerase_deHydtase"/>
</dbReference>
<dbReference type="RefSeq" id="WP_014682255.1">
    <property type="nucleotide sequence ID" value="NC_017770.1"/>
</dbReference>
<gene>
    <name evidence="2" type="ordered locus">Solca_4042</name>
</gene>
<dbReference type="GO" id="GO:0004029">
    <property type="term" value="F:aldehyde dehydrogenase (NAD+) activity"/>
    <property type="evidence" value="ECO:0007669"/>
    <property type="project" value="TreeGrafter"/>
</dbReference>
<dbReference type="PANTHER" id="PTHR48079:SF6">
    <property type="entry name" value="NAD(P)-BINDING DOMAIN-CONTAINING PROTEIN-RELATED"/>
    <property type="match status" value="1"/>
</dbReference>
<reference evidence="2" key="1">
    <citation type="submission" date="2012-02" db="EMBL/GenBank/DDBJ databases">
        <title>The complete genome of Solitalea canadensis DSM 3403.</title>
        <authorList>
            <consortium name="US DOE Joint Genome Institute (JGI-PGF)"/>
            <person name="Lucas S."/>
            <person name="Copeland A."/>
            <person name="Lapidus A."/>
            <person name="Glavina del Rio T."/>
            <person name="Dalin E."/>
            <person name="Tice H."/>
            <person name="Bruce D."/>
            <person name="Goodwin L."/>
            <person name="Pitluck S."/>
            <person name="Peters L."/>
            <person name="Ovchinnikova G."/>
            <person name="Lu M."/>
            <person name="Kyrpides N."/>
            <person name="Mavromatis K."/>
            <person name="Ivanova N."/>
            <person name="Brettin T."/>
            <person name="Detter J.C."/>
            <person name="Han C."/>
            <person name="Larimer F."/>
            <person name="Land M."/>
            <person name="Hauser L."/>
            <person name="Markowitz V."/>
            <person name="Cheng J.-F."/>
            <person name="Hugenholtz P."/>
            <person name="Woyke T."/>
            <person name="Wu D."/>
            <person name="Spring S."/>
            <person name="Schroeder M."/>
            <person name="Kopitz M."/>
            <person name="Brambilla E."/>
            <person name="Klenk H.-P."/>
            <person name="Eisen J.A."/>
        </authorList>
    </citation>
    <scope>NUCLEOTIDE SEQUENCE</scope>
    <source>
        <strain evidence="2">DSM 3403</strain>
    </source>
</reference>
<dbReference type="Gene3D" id="3.40.50.720">
    <property type="entry name" value="NAD(P)-binding Rossmann-like Domain"/>
    <property type="match status" value="1"/>
</dbReference>
<proteinExistence type="predicted"/>
<protein>
    <submittedName>
        <fullName evidence="2">Nucleoside-diphosphate-sugar epimerase</fullName>
    </submittedName>
</protein>
<dbReference type="InterPro" id="IPR036291">
    <property type="entry name" value="NAD(P)-bd_dom_sf"/>
</dbReference>
<dbReference type="Pfam" id="PF01370">
    <property type="entry name" value="Epimerase"/>
    <property type="match status" value="1"/>
</dbReference>
<keyword evidence="3" id="KW-1185">Reference proteome</keyword>
<dbReference type="PANTHER" id="PTHR48079">
    <property type="entry name" value="PROTEIN YEEZ"/>
    <property type="match status" value="1"/>
</dbReference>
<dbReference type="HOGENOM" id="CLU_007383_6_0_10"/>
<accession>H8KMP1</accession>